<accession>A0AAW1LZD8</accession>
<comment type="caution">
    <text evidence="1">The sequence shown here is derived from an EMBL/GenBank/DDBJ whole genome shotgun (WGS) entry which is preliminary data.</text>
</comment>
<dbReference type="EMBL" id="JASPKY010000084">
    <property type="protein sequence ID" value="KAK9738637.1"/>
    <property type="molecule type" value="Genomic_DNA"/>
</dbReference>
<evidence type="ECO:0000313" key="1">
    <source>
        <dbReference type="EMBL" id="KAK9738637.1"/>
    </source>
</evidence>
<keyword evidence="2" id="KW-1185">Reference proteome</keyword>
<evidence type="ECO:0000313" key="2">
    <source>
        <dbReference type="Proteomes" id="UP001458880"/>
    </source>
</evidence>
<name>A0AAW1LZD8_POPJA</name>
<reference evidence="1 2" key="1">
    <citation type="journal article" date="2024" name="BMC Genomics">
        <title>De novo assembly and annotation of Popillia japonica's genome with initial clues to its potential as an invasive pest.</title>
        <authorList>
            <person name="Cucini C."/>
            <person name="Boschi S."/>
            <person name="Funari R."/>
            <person name="Cardaioli E."/>
            <person name="Iannotti N."/>
            <person name="Marturano G."/>
            <person name="Paoli F."/>
            <person name="Bruttini M."/>
            <person name="Carapelli A."/>
            <person name="Frati F."/>
            <person name="Nardi F."/>
        </authorList>
    </citation>
    <scope>NUCLEOTIDE SEQUENCE [LARGE SCALE GENOMIC DNA]</scope>
    <source>
        <strain evidence="1">DMR45628</strain>
    </source>
</reference>
<dbReference type="AlphaFoldDB" id="A0AAW1LZD8"/>
<sequence>MLKAQTTLRKTLYRKSPLDAVNQQLPSFHALIQLRDQLEEFVSNKCQVQPYQIIVKKLNFKKNSRKLSMEKIFFSMIPALRKFVS</sequence>
<protein>
    <submittedName>
        <fullName evidence="1">Uncharacterized protein</fullName>
    </submittedName>
</protein>
<dbReference type="Proteomes" id="UP001458880">
    <property type="component" value="Unassembled WGS sequence"/>
</dbReference>
<organism evidence="1 2">
    <name type="scientific">Popillia japonica</name>
    <name type="common">Japanese beetle</name>
    <dbReference type="NCBI Taxonomy" id="7064"/>
    <lineage>
        <taxon>Eukaryota</taxon>
        <taxon>Metazoa</taxon>
        <taxon>Ecdysozoa</taxon>
        <taxon>Arthropoda</taxon>
        <taxon>Hexapoda</taxon>
        <taxon>Insecta</taxon>
        <taxon>Pterygota</taxon>
        <taxon>Neoptera</taxon>
        <taxon>Endopterygota</taxon>
        <taxon>Coleoptera</taxon>
        <taxon>Polyphaga</taxon>
        <taxon>Scarabaeiformia</taxon>
        <taxon>Scarabaeidae</taxon>
        <taxon>Rutelinae</taxon>
        <taxon>Popillia</taxon>
    </lineage>
</organism>
<proteinExistence type="predicted"/>
<gene>
    <name evidence="1" type="ORF">QE152_g9699</name>
</gene>